<dbReference type="PANTHER" id="PTHR28259:SF1">
    <property type="entry name" value="FLUORIDE EXPORT PROTEIN 1-RELATED"/>
    <property type="match status" value="1"/>
</dbReference>
<dbReference type="PANTHER" id="PTHR28259">
    <property type="entry name" value="FLUORIDE EXPORT PROTEIN 1-RELATED"/>
    <property type="match status" value="1"/>
</dbReference>
<sequence>MGSAFPAELRRARKPRTLPPLDVLAVVAAGGALGSLLRYGAYLTWPGPFSTFLVNVIGCVAIGVLMFVITELVTAHRLVRPFLGVGVLGGFTTFSTYVADAVHLVAGGQPAFALVYLAGTVLSCLLAVAVGLLAARSAARAFGRG</sequence>
<comment type="function">
    <text evidence="9 10">Fluoride-specific ion channel. Important for reducing fluoride concentration in the cell, thus reducing its toxicity.</text>
</comment>
<evidence type="ECO:0000313" key="12">
    <source>
        <dbReference type="Proteomes" id="UP001210380"/>
    </source>
</evidence>
<keyword evidence="4 10" id="KW-1133">Transmembrane helix</keyword>
<evidence type="ECO:0000256" key="1">
    <source>
        <dbReference type="ARBA" id="ARBA00004651"/>
    </source>
</evidence>
<dbReference type="Proteomes" id="UP001210380">
    <property type="component" value="Unassembled WGS sequence"/>
</dbReference>
<feature type="transmembrane region" description="Helical" evidence="10">
    <location>
        <begin position="82"/>
        <end position="99"/>
    </location>
</feature>
<feature type="transmembrane region" description="Helical" evidence="10">
    <location>
        <begin position="52"/>
        <end position="70"/>
    </location>
</feature>
<protein>
    <recommendedName>
        <fullName evidence="10">Fluoride-specific ion channel FluC</fullName>
    </recommendedName>
</protein>
<dbReference type="HAMAP" id="MF_00454">
    <property type="entry name" value="FluC"/>
    <property type="match status" value="1"/>
</dbReference>
<evidence type="ECO:0000256" key="7">
    <source>
        <dbReference type="ARBA" id="ARBA00035120"/>
    </source>
</evidence>
<evidence type="ECO:0000256" key="8">
    <source>
        <dbReference type="ARBA" id="ARBA00035585"/>
    </source>
</evidence>
<keyword evidence="10" id="KW-0813">Transport</keyword>
<dbReference type="RefSeq" id="WP_270953502.1">
    <property type="nucleotide sequence ID" value="NZ_JAQGLA010000096.1"/>
</dbReference>
<accession>A0ABT4V8P5</accession>
<keyword evidence="2 10" id="KW-1003">Cell membrane</keyword>
<keyword evidence="10" id="KW-0479">Metal-binding</keyword>
<dbReference type="EMBL" id="JAQGLA010000096">
    <property type="protein sequence ID" value="MDA3630336.1"/>
    <property type="molecule type" value="Genomic_DNA"/>
</dbReference>
<comment type="activity regulation">
    <text evidence="10">Na(+) is not transported, but it plays an essential structural role and its presence is essential for fluoride channel function.</text>
</comment>
<proteinExistence type="inferred from homology"/>
<feature type="transmembrane region" description="Helical" evidence="10">
    <location>
        <begin position="111"/>
        <end position="135"/>
    </location>
</feature>
<reference evidence="11 12" key="1">
    <citation type="submission" date="2022-11" db="EMBL/GenBank/DDBJ databases">
        <title>Draft genome sequence of Saccharopolyspora sp. WRP15-2 isolated from rhizosphere soils of wild rice in Thailand.</title>
        <authorList>
            <person name="Duangmal K."/>
            <person name="Kammanee S."/>
            <person name="Muangham S."/>
        </authorList>
    </citation>
    <scope>NUCLEOTIDE SEQUENCE [LARGE SCALE GENOMIC DNA]</scope>
    <source>
        <strain evidence="11 12">WRP15-2</strain>
    </source>
</reference>
<keyword evidence="10" id="KW-0915">Sodium</keyword>
<keyword evidence="6 10" id="KW-0407">Ion channel</keyword>
<keyword evidence="12" id="KW-1185">Reference proteome</keyword>
<evidence type="ECO:0000256" key="5">
    <source>
        <dbReference type="ARBA" id="ARBA00023136"/>
    </source>
</evidence>
<gene>
    <name evidence="10" type="primary">fluC</name>
    <name evidence="10" type="synonym">crcB</name>
    <name evidence="11" type="ORF">OU415_33260</name>
</gene>
<comment type="similarity">
    <text evidence="7 10">Belongs to the fluoride channel Fluc/FEX (TC 1.A.43) family.</text>
</comment>
<keyword evidence="10" id="KW-0406">Ion transport</keyword>
<evidence type="ECO:0000256" key="10">
    <source>
        <dbReference type="HAMAP-Rule" id="MF_00454"/>
    </source>
</evidence>
<name>A0ABT4V8P5_9PSEU</name>
<feature type="binding site" evidence="10">
    <location>
        <position position="92"/>
    </location>
    <ligand>
        <name>Na(+)</name>
        <dbReference type="ChEBI" id="CHEBI:29101"/>
        <note>structural</note>
    </ligand>
</feature>
<evidence type="ECO:0000256" key="9">
    <source>
        <dbReference type="ARBA" id="ARBA00049940"/>
    </source>
</evidence>
<comment type="caution">
    <text evidence="11">The sequence shown here is derived from an EMBL/GenBank/DDBJ whole genome shotgun (WGS) entry which is preliminary data.</text>
</comment>
<comment type="catalytic activity">
    <reaction evidence="8">
        <text>fluoride(in) = fluoride(out)</text>
        <dbReference type="Rhea" id="RHEA:76159"/>
        <dbReference type="ChEBI" id="CHEBI:17051"/>
    </reaction>
    <physiologicalReaction direction="left-to-right" evidence="8">
        <dbReference type="Rhea" id="RHEA:76160"/>
    </physiologicalReaction>
</comment>
<evidence type="ECO:0000256" key="2">
    <source>
        <dbReference type="ARBA" id="ARBA00022475"/>
    </source>
</evidence>
<evidence type="ECO:0000256" key="6">
    <source>
        <dbReference type="ARBA" id="ARBA00023303"/>
    </source>
</evidence>
<evidence type="ECO:0000256" key="4">
    <source>
        <dbReference type="ARBA" id="ARBA00022989"/>
    </source>
</evidence>
<dbReference type="InterPro" id="IPR003691">
    <property type="entry name" value="FluC"/>
</dbReference>
<organism evidence="11 12">
    <name type="scientific">Saccharopolyspora oryzae</name>
    <dbReference type="NCBI Taxonomy" id="2997343"/>
    <lineage>
        <taxon>Bacteria</taxon>
        <taxon>Bacillati</taxon>
        <taxon>Actinomycetota</taxon>
        <taxon>Actinomycetes</taxon>
        <taxon>Pseudonocardiales</taxon>
        <taxon>Pseudonocardiaceae</taxon>
        <taxon>Saccharopolyspora</taxon>
    </lineage>
</organism>
<feature type="binding site" evidence="10">
    <location>
        <position position="89"/>
    </location>
    <ligand>
        <name>Na(+)</name>
        <dbReference type="ChEBI" id="CHEBI:29101"/>
        <note>structural</note>
    </ligand>
</feature>
<keyword evidence="3 10" id="KW-0812">Transmembrane</keyword>
<feature type="transmembrane region" description="Helical" evidence="10">
    <location>
        <begin position="21"/>
        <end position="40"/>
    </location>
</feature>
<evidence type="ECO:0000256" key="3">
    <source>
        <dbReference type="ARBA" id="ARBA00022692"/>
    </source>
</evidence>
<keyword evidence="5 10" id="KW-0472">Membrane</keyword>
<evidence type="ECO:0000313" key="11">
    <source>
        <dbReference type="EMBL" id="MDA3630336.1"/>
    </source>
</evidence>
<comment type="subcellular location">
    <subcellularLocation>
        <location evidence="1 10">Cell membrane</location>
        <topology evidence="1 10">Multi-pass membrane protein</topology>
    </subcellularLocation>
</comment>
<dbReference type="Pfam" id="PF02537">
    <property type="entry name" value="CRCB"/>
    <property type="match status" value="1"/>
</dbReference>